<dbReference type="EnsemblPlants" id="evm.model.04.1431">
    <property type="protein sequence ID" value="cds.evm.model.04.1431"/>
    <property type="gene ID" value="evm.TU.04.1431"/>
</dbReference>
<evidence type="ECO:0000256" key="1">
    <source>
        <dbReference type="SAM" id="MobiDB-lite"/>
    </source>
</evidence>
<organism evidence="3 4">
    <name type="scientific">Cannabis sativa</name>
    <name type="common">Hemp</name>
    <name type="synonym">Marijuana</name>
    <dbReference type="NCBI Taxonomy" id="3483"/>
    <lineage>
        <taxon>Eukaryota</taxon>
        <taxon>Viridiplantae</taxon>
        <taxon>Streptophyta</taxon>
        <taxon>Embryophyta</taxon>
        <taxon>Tracheophyta</taxon>
        <taxon>Spermatophyta</taxon>
        <taxon>Magnoliopsida</taxon>
        <taxon>eudicotyledons</taxon>
        <taxon>Gunneridae</taxon>
        <taxon>Pentapetalae</taxon>
        <taxon>rosids</taxon>
        <taxon>fabids</taxon>
        <taxon>Rosales</taxon>
        <taxon>Cannabaceae</taxon>
        <taxon>Cannabis</taxon>
    </lineage>
</organism>
<proteinExistence type="predicted"/>
<dbReference type="PANTHER" id="PTHR33223">
    <property type="entry name" value="CCHC-TYPE DOMAIN-CONTAINING PROTEIN"/>
    <property type="match status" value="1"/>
</dbReference>
<reference evidence="3" key="1">
    <citation type="submission" date="2018-11" db="EMBL/GenBank/DDBJ databases">
        <authorList>
            <person name="Grassa J C."/>
        </authorList>
    </citation>
    <scope>NUCLEOTIDE SEQUENCE [LARGE SCALE GENOMIC DNA]</scope>
</reference>
<dbReference type="EMBL" id="UZAU01000389">
    <property type="status" value="NOT_ANNOTATED_CDS"/>
    <property type="molecule type" value="Genomic_DNA"/>
</dbReference>
<feature type="region of interest" description="Disordered" evidence="1">
    <location>
        <begin position="17"/>
        <end position="43"/>
    </location>
</feature>
<dbReference type="InterPro" id="IPR005162">
    <property type="entry name" value="Retrotrans_gag_dom"/>
</dbReference>
<protein>
    <recommendedName>
        <fullName evidence="2">Retrotransposon gag domain-containing protein</fullName>
    </recommendedName>
</protein>
<feature type="domain" description="Retrotransposon gag" evidence="2">
    <location>
        <begin position="122"/>
        <end position="198"/>
    </location>
</feature>
<dbReference type="PANTHER" id="PTHR33223:SF10">
    <property type="entry name" value="AMINOTRANSFERASE-LIKE PLANT MOBILE DOMAIN-CONTAINING PROTEIN"/>
    <property type="match status" value="1"/>
</dbReference>
<name>A0A803PD14_CANSA</name>
<dbReference type="Proteomes" id="UP000596661">
    <property type="component" value="Chromosome 4"/>
</dbReference>
<evidence type="ECO:0000259" key="2">
    <source>
        <dbReference type="Pfam" id="PF03732"/>
    </source>
</evidence>
<dbReference type="Pfam" id="PF03732">
    <property type="entry name" value="Retrotrans_gag"/>
    <property type="match status" value="1"/>
</dbReference>
<dbReference type="AlphaFoldDB" id="A0A803PD14"/>
<keyword evidence="4" id="KW-1185">Reference proteome</keyword>
<sequence length="254" mass="29068">MSSRDNRPLRRSHCLRDVEIPLDGNQLDAVGKDPPPPIARGEGVDNHMLQSLEEDVNIHEPPPEQESSRPVEALTGNQRDRATTLITIVGEDISRTQVNNEEINELKMDNLRLSETMENMQKGAAYKWFKRLAPGSITLWRQFSEEFVSQHRASRDYVIPRISLDNIKQGETESLNSYIQRVNAEAAKVGRLSKDDHKMTIVAAVRPKSKLWNNMLKRELDDLEDFYERANMYILVEDVHANLGVGKDEQPKKL</sequence>
<dbReference type="Gramene" id="evm.model.04.1431">
    <property type="protein sequence ID" value="cds.evm.model.04.1431"/>
    <property type="gene ID" value="evm.TU.04.1431"/>
</dbReference>
<evidence type="ECO:0000313" key="4">
    <source>
        <dbReference type="Proteomes" id="UP000596661"/>
    </source>
</evidence>
<accession>A0A803PD14</accession>
<reference evidence="3" key="2">
    <citation type="submission" date="2021-03" db="UniProtKB">
        <authorList>
            <consortium name="EnsemblPlants"/>
        </authorList>
    </citation>
    <scope>IDENTIFICATION</scope>
</reference>
<evidence type="ECO:0000313" key="3">
    <source>
        <dbReference type="EnsemblPlants" id="cds.evm.model.04.1431"/>
    </source>
</evidence>